<feature type="compositionally biased region" description="Basic and acidic residues" evidence="1">
    <location>
        <begin position="78"/>
        <end position="91"/>
    </location>
</feature>
<feature type="region of interest" description="Disordered" evidence="1">
    <location>
        <begin position="63"/>
        <end position="139"/>
    </location>
</feature>
<protein>
    <submittedName>
        <fullName evidence="2">Uncharacterized protein</fullName>
    </submittedName>
</protein>
<accession>A0A176VZT4</accession>
<evidence type="ECO:0000313" key="3">
    <source>
        <dbReference type="Proteomes" id="UP000077202"/>
    </source>
</evidence>
<gene>
    <name evidence="2" type="ORF">AXG93_2818s1240</name>
</gene>
<feature type="compositionally biased region" description="Gly residues" evidence="1">
    <location>
        <begin position="128"/>
        <end position="139"/>
    </location>
</feature>
<name>A0A176VZT4_MARPO</name>
<proteinExistence type="predicted"/>
<sequence length="139" mass="14406">MIDTYRRQKTKLDDETRGNVGHKIQKLDIINYSYASGLAPGIAVGDGRGSRRRRQEIKRLFVDAARAGADADAAGSTRAREGGRQRGRGEEGSGGLIETTRNDGDDDDDADDGGGGGGGGESAREVGEVGGEARGGEAG</sequence>
<dbReference type="AlphaFoldDB" id="A0A176VZT4"/>
<comment type="caution">
    <text evidence="2">The sequence shown here is derived from an EMBL/GenBank/DDBJ whole genome shotgun (WGS) entry which is preliminary data.</text>
</comment>
<organism evidence="2 3">
    <name type="scientific">Marchantia polymorpha subsp. ruderalis</name>
    <dbReference type="NCBI Taxonomy" id="1480154"/>
    <lineage>
        <taxon>Eukaryota</taxon>
        <taxon>Viridiplantae</taxon>
        <taxon>Streptophyta</taxon>
        <taxon>Embryophyta</taxon>
        <taxon>Marchantiophyta</taxon>
        <taxon>Marchantiopsida</taxon>
        <taxon>Marchantiidae</taxon>
        <taxon>Marchantiales</taxon>
        <taxon>Marchantiaceae</taxon>
        <taxon>Marchantia</taxon>
    </lineage>
</organism>
<evidence type="ECO:0000313" key="2">
    <source>
        <dbReference type="EMBL" id="OAE25446.1"/>
    </source>
</evidence>
<feature type="compositionally biased region" description="Low complexity" evidence="1">
    <location>
        <begin position="63"/>
        <end position="77"/>
    </location>
</feature>
<dbReference type="EMBL" id="LVLJ01002338">
    <property type="protein sequence ID" value="OAE25446.1"/>
    <property type="molecule type" value="Genomic_DNA"/>
</dbReference>
<reference evidence="2" key="1">
    <citation type="submission" date="2016-03" db="EMBL/GenBank/DDBJ databases">
        <title>Mechanisms controlling the formation of the plant cell surface in tip-growing cells are functionally conserved among land plants.</title>
        <authorList>
            <person name="Honkanen S."/>
            <person name="Jones V.A."/>
            <person name="Morieri G."/>
            <person name="Champion C."/>
            <person name="Hetherington A.J."/>
            <person name="Kelly S."/>
            <person name="Saint-Marcoux D."/>
            <person name="Proust H."/>
            <person name="Prescott H."/>
            <person name="Dolan L."/>
        </authorList>
    </citation>
    <scope>NUCLEOTIDE SEQUENCE [LARGE SCALE GENOMIC DNA]</scope>
    <source>
        <tissue evidence="2">Whole gametophyte</tissue>
    </source>
</reference>
<dbReference type="Proteomes" id="UP000077202">
    <property type="component" value="Unassembled WGS sequence"/>
</dbReference>
<keyword evidence="3" id="KW-1185">Reference proteome</keyword>
<evidence type="ECO:0000256" key="1">
    <source>
        <dbReference type="SAM" id="MobiDB-lite"/>
    </source>
</evidence>